<proteinExistence type="predicted"/>
<organism evidence="1 2">
    <name type="scientific">Pseudomonas syringae pv. helianthi</name>
    <dbReference type="NCBI Taxonomy" id="251654"/>
    <lineage>
        <taxon>Bacteria</taxon>
        <taxon>Pseudomonadati</taxon>
        <taxon>Pseudomonadota</taxon>
        <taxon>Gammaproteobacteria</taxon>
        <taxon>Pseudomonadales</taxon>
        <taxon>Pseudomonadaceae</taxon>
        <taxon>Pseudomonas</taxon>
    </lineage>
</organism>
<comment type="caution">
    <text evidence="1">The sequence shown here is derived from an EMBL/GenBank/DDBJ whole genome shotgun (WGS) entry which is preliminary data.</text>
</comment>
<name>A0A3M6CLY1_9PSED</name>
<evidence type="ECO:0000313" key="2">
    <source>
        <dbReference type="Proteomes" id="UP000279173"/>
    </source>
</evidence>
<protein>
    <submittedName>
        <fullName evidence="1">Uncharacterized protein</fullName>
    </submittedName>
</protein>
<evidence type="ECO:0000313" key="1">
    <source>
        <dbReference type="EMBL" id="RMV44740.1"/>
    </source>
</evidence>
<dbReference type="Proteomes" id="UP000279173">
    <property type="component" value="Unassembled WGS sequence"/>
</dbReference>
<accession>A0A3M6CLY1</accession>
<sequence length="38" mass="4224">MVMTGKIVIRQTLTNQLLDEIQACGFKLDIQVDCSQAV</sequence>
<dbReference type="AlphaFoldDB" id="A0A3M6CLY1"/>
<reference evidence="1 2" key="1">
    <citation type="submission" date="2018-08" db="EMBL/GenBank/DDBJ databases">
        <title>Recombination of ecologically and evolutionarily significant loci maintains genetic cohesion in the Pseudomonas syringae species complex.</title>
        <authorList>
            <person name="Dillon M."/>
            <person name="Thakur S."/>
            <person name="Almeida R.N.D."/>
            <person name="Weir B.S."/>
            <person name="Guttman D.S."/>
        </authorList>
    </citation>
    <scope>NUCLEOTIDE SEQUENCE [LARGE SCALE GENOMIC DNA]</scope>
    <source>
        <strain evidence="1 2">ICMP 3263</strain>
    </source>
</reference>
<gene>
    <name evidence="1" type="ORF">ALP10_01412</name>
</gene>
<dbReference type="EMBL" id="RBUT01000146">
    <property type="protein sequence ID" value="RMV44740.1"/>
    <property type="molecule type" value="Genomic_DNA"/>
</dbReference>